<reference evidence="1 2" key="1">
    <citation type="journal article" date="2019" name="Environ. Microbiol.">
        <title>An active ?-lactamase is a part of an orchestrated cell wall stress resistance network of Bacillus subtilis and related rhizosphere species.</title>
        <authorList>
            <person name="Bucher T."/>
            <person name="Keren-Paz A."/>
            <person name="Hausser J."/>
            <person name="Olender T."/>
            <person name="Cytryn E."/>
            <person name="Kolodkin-Gal I."/>
        </authorList>
    </citation>
    <scope>NUCLEOTIDE SEQUENCE [LARGE SCALE GENOMIC DNA]</scope>
    <source>
        <strain evidence="1 2">I186</strain>
    </source>
</reference>
<sequence length="85" mass="9397">MAKIKGLTIELNVETTEALKEIKEVTEAANECAAALEKLEKVMGRFTGKSKSGLIESGVINIELDGRTIADQTYKLIQDIRLKQF</sequence>
<evidence type="ECO:0000313" key="2">
    <source>
        <dbReference type="Proteomes" id="UP000305524"/>
    </source>
</evidence>
<protein>
    <submittedName>
        <fullName evidence="1">Uncharacterized protein</fullName>
    </submittedName>
</protein>
<gene>
    <name evidence="1" type="ORF">FC701_36360</name>
</gene>
<evidence type="ECO:0000313" key="1">
    <source>
        <dbReference type="EMBL" id="TKI74452.1"/>
    </source>
</evidence>
<dbReference type="RefSeq" id="WP_137059811.1">
    <property type="nucleotide sequence ID" value="NZ_SZOD01001562.1"/>
</dbReference>
<dbReference type="EMBL" id="SZOD01001562">
    <property type="protein sequence ID" value="TKI74452.1"/>
    <property type="molecule type" value="Genomic_DNA"/>
</dbReference>
<accession>A0A4U2ZK42</accession>
<proteinExistence type="predicted"/>
<dbReference type="AlphaFoldDB" id="A0A4U2ZK42"/>
<dbReference type="Proteomes" id="UP000305524">
    <property type="component" value="Unassembled WGS sequence"/>
</dbReference>
<organism evidence="1 2">
    <name type="scientific">Bacillus mycoides</name>
    <dbReference type="NCBI Taxonomy" id="1405"/>
    <lineage>
        <taxon>Bacteria</taxon>
        <taxon>Bacillati</taxon>
        <taxon>Bacillota</taxon>
        <taxon>Bacilli</taxon>
        <taxon>Bacillales</taxon>
        <taxon>Bacillaceae</taxon>
        <taxon>Bacillus</taxon>
        <taxon>Bacillus cereus group</taxon>
    </lineage>
</organism>
<comment type="caution">
    <text evidence="1">The sequence shown here is derived from an EMBL/GenBank/DDBJ whole genome shotgun (WGS) entry which is preliminary data.</text>
</comment>
<name>A0A4U2ZK42_BACMY</name>